<keyword evidence="3" id="KW-0963">Cytoplasm</keyword>
<evidence type="ECO:0000259" key="8">
    <source>
        <dbReference type="PROSITE" id="PS51096"/>
    </source>
</evidence>
<evidence type="ECO:0000256" key="1">
    <source>
        <dbReference type="ARBA" id="ARBA00004496"/>
    </source>
</evidence>
<reference evidence="9 10" key="1">
    <citation type="submission" date="2018-02" db="EMBL/GenBank/DDBJ databases">
        <title>Classification genera of Pasteurellaceae by whole genome sequence comparison.</title>
        <authorList>
            <person name="Christensen H."/>
        </authorList>
    </citation>
    <scope>NUCLEOTIDE SEQUENCE [LARGE SCALE GENOMIC DNA]</scope>
    <source>
        <strain evidence="9 10">20186H4H1</strain>
    </source>
</reference>
<dbReference type="InterPro" id="IPR036662">
    <property type="entry name" value="PTS_EIIA_man-typ_sf"/>
</dbReference>
<evidence type="ECO:0000256" key="4">
    <source>
        <dbReference type="ARBA" id="ARBA00022597"/>
    </source>
</evidence>
<dbReference type="Pfam" id="PF03610">
    <property type="entry name" value="EIIA-man"/>
    <property type="match status" value="1"/>
</dbReference>
<evidence type="ECO:0000313" key="9">
    <source>
        <dbReference type="EMBL" id="POY43007.1"/>
    </source>
</evidence>
<evidence type="ECO:0000256" key="5">
    <source>
        <dbReference type="ARBA" id="ARBA00022679"/>
    </source>
</evidence>
<evidence type="ECO:0000313" key="10">
    <source>
        <dbReference type="Proteomes" id="UP000237229"/>
    </source>
</evidence>
<dbReference type="InterPro" id="IPR051471">
    <property type="entry name" value="Bacterial_PTS_sugar_comp"/>
</dbReference>
<dbReference type="PANTHER" id="PTHR33799:SF1">
    <property type="entry name" value="PTS SYSTEM MANNOSE-SPECIFIC EIIAB COMPONENT-RELATED"/>
    <property type="match status" value="1"/>
</dbReference>
<dbReference type="Gene3D" id="3.40.50.510">
    <property type="entry name" value="Phosphotransferase system, mannose-type IIA component"/>
    <property type="match status" value="1"/>
</dbReference>
<organism evidence="9 10">
    <name type="scientific">Avibacterium endocarditidis</name>
    <dbReference type="NCBI Taxonomy" id="380674"/>
    <lineage>
        <taxon>Bacteria</taxon>
        <taxon>Pseudomonadati</taxon>
        <taxon>Pseudomonadota</taxon>
        <taxon>Gammaproteobacteria</taxon>
        <taxon>Pasteurellales</taxon>
        <taxon>Pasteurellaceae</taxon>
        <taxon>Avibacterium</taxon>
    </lineage>
</organism>
<protein>
    <submittedName>
        <fullName evidence="9">PTS N-acetylgalactosamine transporter subunit IIA</fullName>
    </submittedName>
</protein>
<dbReference type="InterPro" id="IPR033887">
    <property type="entry name" value="PTS_IIA_man"/>
</dbReference>
<evidence type="ECO:0000256" key="2">
    <source>
        <dbReference type="ARBA" id="ARBA00022448"/>
    </source>
</evidence>
<gene>
    <name evidence="9" type="ORF">C3Z13_01515</name>
</gene>
<dbReference type="SUPFAM" id="SSF53062">
    <property type="entry name" value="PTS system fructose IIA component-like"/>
    <property type="match status" value="1"/>
</dbReference>
<evidence type="ECO:0000256" key="3">
    <source>
        <dbReference type="ARBA" id="ARBA00022490"/>
    </source>
</evidence>
<dbReference type="EMBL" id="PQVI01000013">
    <property type="protein sequence ID" value="POY43007.1"/>
    <property type="molecule type" value="Genomic_DNA"/>
</dbReference>
<feature type="domain" description="PTS EIIA type-4" evidence="8">
    <location>
        <begin position="1"/>
        <end position="124"/>
    </location>
</feature>
<comment type="subcellular location">
    <subcellularLocation>
        <location evidence="1">Cytoplasm</location>
    </subcellularLocation>
</comment>
<dbReference type="InterPro" id="IPR004701">
    <property type="entry name" value="PTS_EIIA_man-typ"/>
</dbReference>
<accession>A0ABX4ZWK5</accession>
<keyword evidence="7" id="KW-0418">Kinase</keyword>
<name>A0ABX4ZWK5_9PAST</name>
<dbReference type="Proteomes" id="UP000237229">
    <property type="component" value="Unassembled WGS sequence"/>
</dbReference>
<sequence>MTTLIVSGHGHFATGLQSALEQIIGQYPKVAFFDFDDKQITPEQLRQNIEQYLKAEQESAVLFCCDILGGTPFRQCAMIAQQFERAEVVAGTNLQMLIETIMAKDELEFFELVAQALASANQGITTLSAQQKTKRSAQKMMVFEAISRTKFYSQITSLSQMVYGLSLHHLLLSLLRRAPQGCQWRSNF</sequence>
<keyword evidence="4" id="KW-0762">Sugar transport</keyword>
<dbReference type="PANTHER" id="PTHR33799">
    <property type="entry name" value="PTS PERMEASE-RELATED-RELATED"/>
    <property type="match status" value="1"/>
</dbReference>
<keyword evidence="5" id="KW-0808">Transferase</keyword>
<evidence type="ECO:0000256" key="7">
    <source>
        <dbReference type="ARBA" id="ARBA00022777"/>
    </source>
</evidence>
<evidence type="ECO:0000256" key="6">
    <source>
        <dbReference type="ARBA" id="ARBA00022683"/>
    </source>
</evidence>
<keyword evidence="2" id="KW-0813">Transport</keyword>
<keyword evidence="10" id="KW-1185">Reference proteome</keyword>
<keyword evidence="6" id="KW-0598">Phosphotransferase system</keyword>
<dbReference type="NCBIfam" id="NF040761">
    <property type="entry name" value="AgaF"/>
    <property type="match status" value="1"/>
</dbReference>
<proteinExistence type="predicted"/>
<dbReference type="CDD" id="cd00006">
    <property type="entry name" value="PTS_IIA_man"/>
    <property type="match status" value="1"/>
</dbReference>
<dbReference type="PROSITE" id="PS51096">
    <property type="entry name" value="PTS_EIIA_TYPE_4"/>
    <property type="match status" value="1"/>
</dbReference>
<comment type="caution">
    <text evidence="9">The sequence shown here is derived from an EMBL/GenBank/DDBJ whole genome shotgun (WGS) entry which is preliminary data.</text>
</comment>